<dbReference type="Proteomes" id="UP000278983">
    <property type="component" value="Unassembled WGS sequence"/>
</dbReference>
<keyword evidence="1" id="KW-0808">Transferase</keyword>
<dbReference type="OrthoDB" id="9784180at2"/>
<sequence length="238" mass="26598">MRYAIIAAGEGSRLAEEGVKEPKPLVRIGAERLIDRLIRIFMDNNAKEIVVICNDKNSLVSMHLDEICMSGLYGREVPLKYIVKSTPSSLHSFHELCSILGDGKFVLTTVDTIFREVEFAQFISAFEQSNADGCFPVTDYIDDETPLYVGVDDTMCINGFYDENNGCKFVSAGIYGLDSKAKTVAQDCIERGISRMRNFQRALIAEGLNIKAHPFTKVLDIDHVGDIRKAEDFLRLNS</sequence>
<dbReference type="EMBL" id="RYYU01000001">
    <property type="protein sequence ID" value="RUL59018.1"/>
    <property type="molecule type" value="Genomic_DNA"/>
</dbReference>
<dbReference type="PANTHER" id="PTHR43584:SF8">
    <property type="entry name" value="N-ACETYLMURAMATE ALPHA-1-PHOSPHATE URIDYLYLTRANSFERASE"/>
    <property type="match status" value="1"/>
</dbReference>
<dbReference type="Pfam" id="PF12804">
    <property type="entry name" value="NTP_transf_3"/>
    <property type="match status" value="1"/>
</dbReference>
<dbReference type="InterPro" id="IPR050065">
    <property type="entry name" value="GlmU-like"/>
</dbReference>
<dbReference type="AlphaFoldDB" id="A0A432LJQ0"/>
<dbReference type="RefSeq" id="WP_126678178.1">
    <property type="nucleotide sequence ID" value="NZ_RYYU01000001.1"/>
</dbReference>
<dbReference type="InterPro" id="IPR025877">
    <property type="entry name" value="MobA-like_NTP_Trfase"/>
</dbReference>
<feature type="domain" description="MobA-like NTP transferase" evidence="3">
    <location>
        <begin position="4"/>
        <end position="144"/>
    </location>
</feature>
<evidence type="ECO:0000256" key="2">
    <source>
        <dbReference type="ARBA" id="ARBA00022695"/>
    </source>
</evidence>
<dbReference type="GO" id="GO:0016779">
    <property type="term" value="F:nucleotidyltransferase activity"/>
    <property type="evidence" value="ECO:0007669"/>
    <property type="project" value="UniProtKB-KW"/>
</dbReference>
<proteinExistence type="predicted"/>
<gene>
    <name evidence="4" type="ORF">EHV08_04015</name>
</gene>
<keyword evidence="5" id="KW-1185">Reference proteome</keyword>
<dbReference type="PANTHER" id="PTHR43584">
    <property type="entry name" value="NUCLEOTIDYL TRANSFERASE"/>
    <property type="match status" value="1"/>
</dbReference>
<evidence type="ECO:0000259" key="3">
    <source>
        <dbReference type="Pfam" id="PF12804"/>
    </source>
</evidence>
<evidence type="ECO:0000313" key="4">
    <source>
        <dbReference type="EMBL" id="RUL59018.1"/>
    </source>
</evidence>
<name>A0A432LJQ0_9BACT</name>
<evidence type="ECO:0000256" key="1">
    <source>
        <dbReference type="ARBA" id="ARBA00022679"/>
    </source>
</evidence>
<evidence type="ECO:0000313" key="5">
    <source>
        <dbReference type="Proteomes" id="UP000278983"/>
    </source>
</evidence>
<dbReference type="InterPro" id="IPR029044">
    <property type="entry name" value="Nucleotide-diphossugar_trans"/>
</dbReference>
<comment type="caution">
    <text evidence="4">The sequence shown here is derived from an EMBL/GenBank/DDBJ whole genome shotgun (WGS) entry which is preliminary data.</text>
</comment>
<protein>
    <submittedName>
        <fullName evidence="4">NDP-sugar synthase</fullName>
    </submittedName>
</protein>
<keyword evidence="2" id="KW-0548">Nucleotidyltransferase</keyword>
<dbReference type="SUPFAM" id="SSF53448">
    <property type="entry name" value="Nucleotide-diphospho-sugar transferases"/>
    <property type="match status" value="1"/>
</dbReference>
<dbReference type="Gene3D" id="3.90.550.10">
    <property type="entry name" value="Spore Coat Polysaccharide Biosynthesis Protein SpsA, Chain A"/>
    <property type="match status" value="1"/>
</dbReference>
<organism evidence="4 5">
    <name type="scientific">Prevotella koreensis</name>
    <dbReference type="NCBI Taxonomy" id="2490854"/>
    <lineage>
        <taxon>Bacteria</taxon>
        <taxon>Pseudomonadati</taxon>
        <taxon>Bacteroidota</taxon>
        <taxon>Bacteroidia</taxon>
        <taxon>Bacteroidales</taxon>
        <taxon>Prevotellaceae</taxon>
        <taxon>Prevotella</taxon>
    </lineage>
</organism>
<reference evidence="4 5" key="1">
    <citation type="submission" date="2018-12" db="EMBL/GenBank/DDBJ databases">
        <title>Genome sequencing of Prevotella sp. KCOM 3155 (= JS262).</title>
        <authorList>
            <person name="Kook J.-K."/>
            <person name="Park S.-N."/>
            <person name="Lim Y.K."/>
        </authorList>
    </citation>
    <scope>NUCLEOTIDE SEQUENCE [LARGE SCALE GENOMIC DNA]</scope>
    <source>
        <strain evidence="4 5">KCOM 3155</strain>
    </source>
</reference>
<accession>A0A432LJQ0</accession>